<gene>
    <name evidence="6" type="ORF">N475_11830</name>
</gene>
<dbReference type="InterPro" id="IPR058792">
    <property type="entry name" value="Beta-barrel_RND_2"/>
</dbReference>
<dbReference type="Proteomes" id="UP000076643">
    <property type="component" value="Unassembled WGS sequence"/>
</dbReference>
<evidence type="ECO:0000259" key="4">
    <source>
        <dbReference type="Pfam" id="PF25954"/>
    </source>
</evidence>
<accession>A0A166XK08</accession>
<protein>
    <submittedName>
        <fullName evidence="6">Uncharacterized protein</fullName>
    </submittedName>
</protein>
<evidence type="ECO:0000313" key="7">
    <source>
        <dbReference type="Proteomes" id="UP000076643"/>
    </source>
</evidence>
<evidence type="ECO:0000256" key="3">
    <source>
        <dbReference type="SAM" id="Phobius"/>
    </source>
</evidence>
<dbReference type="InterPro" id="IPR058637">
    <property type="entry name" value="YknX-like_C"/>
</dbReference>
<dbReference type="EMBL" id="AUYB01000095">
    <property type="protein sequence ID" value="KZN40461.1"/>
    <property type="molecule type" value="Genomic_DNA"/>
</dbReference>
<dbReference type="Gene3D" id="2.40.50.100">
    <property type="match status" value="1"/>
</dbReference>
<dbReference type="InterPro" id="IPR006143">
    <property type="entry name" value="RND_pump_MFP"/>
</dbReference>
<dbReference type="SUPFAM" id="SSF111369">
    <property type="entry name" value="HlyD-like secretion proteins"/>
    <property type="match status" value="1"/>
</dbReference>
<proteinExistence type="inferred from homology"/>
<dbReference type="Gene3D" id="2.40.30.170">
    <property type="match status" value="1"/>
</dbReference>
<dbReference type="Gene3D" id="1.10.287.470">
    <property type="entry name" value="Helix hairpin bin"/>
    <property type="match status" value="1"/>
</dbReference>
<keyword evidence="3" id="KW-0472">Membrane</keyword>
<evidence type="ECO:0000256" key="2">
    <source>
        <dbReference type="SAM" id="Coils"/>
    </source>
</evidence>
<dbReference type="PANTHER" id="PTHR30469:SF11">
    <property type="entry name" value="BLL4320 PROTEIN"/>
    <property type="match status" value="1"/>
</dbReference>
<dbReference type="NCBIfam" id="TIGR01730">
    <property type="entry name" value="RND_mfp"/>
    <property type="match status" value="1"/>
</dbReference>
<evidence type="ECO:0000259" key="5">
    <source>
        <dbReference type="Pfam" id="PF25989"/>
    </source>
</evidence>
<dbReference type="PANTHER" id="PTHR30469">
    <property type="entry name" value="MULTIDRUG RESISTANCE PROTEIN MDTA"/>
    <property type="match status" value="1"/>
</dbReference>
<dbReference type="Gene3D" id="2.40.420.20">
    <property type="match status" value="1"/>
</dbReference>
<keyword evidence="3" id="KW-0812">Transmembrane</keyword>
<dbReference type="Pfam" id="PF25954">
    <property type="entry name" value="Beta-barrel_RND_2"/>
    <property type="match status" value="1"/>
</dbReference>
<feature type="transmembrane region" description="Helical" evidence="3">
    <location>
        <begin position="9"/>
        <end position="27"/>
    </location>
</feature>
<dbReference type="FunFam" id="2.40.30.170:FF:000010">
    <property type="entry name" value="Efflux RND transporter periplasmic adaptor subunit"/>
    <property type="match status" value="1"/>
</dbReference>
<sequence>MRANQSGKALFPTFILMLIALCGYLYFPSSQGGNEQRAARSVQVAVYEATTQNRAITVNAIGSARANQAIDITSSHSDYISEILFRDGQTVSRGQKLAQLQNQQELLAVKELTINLKEQQRQLLRLTELAKTQSTARSQLDAQRSTVDTLTTQLQTTKLKLAEMEVYAPFDGILGKRLISVGSYVNDNTPLTTLDDISTIKVDFQLPEKYVARIAIGMQTSVTSDAYQGTNFTGQISHIDPRIDESTRSIQVTASFENKDLKLRPGMLLNAAVQLHQLNAVMLPEKSIIPRQDRHYVYVVEDNKVKQQQVTLLTRFKGWVAIEGLQAGQLVVTEGTTKVRNGSQVTVKG</sequence>
<dbReference type="GO" id="GO:0015562">
    <property type="term" value="F:efflux transmembrane transporter activity"/>
    <property type="evidence" value="ECO:0007669"/>
    <property type="project" value="TreeGrafter"/>
</dbReference>
<feature type="domain" description="YknX-like C-terminal permuted SH3-like" evidence="5">
    <location>
        <begin position="281"/>
        <end position="347"/>
    </location>
</feature>
<reference evidence="6 7" key="1">
    <citation type="submission" date="2013-07" db="EMBL/GenBank/DDBJ databases">
        <title>Comparative Genomic and Metabolomic Analysis of Twelve Strains of Pseudoalteromonas luteoviolacea.</title>
        <authorList>
            <person name="Vynne N.G."/>
            <person name="Mansson M."/>
            <person name="Gram L."/>
        </authorList>
    </citation>
    <scope>NUCLEOTIDE SEQUENCE [LARGE SCALE GENOMIC DNA]</scope>
    <source>
        <strain evidence="6 7">DSM 6061</strain>
    </source>
</reference>
<comment type="similarity">
    <text evidence="1">Belongs to the membrane fusion protein (MFP) (TC 8.A.1) family.</text>
</comment>
<feature type="coiled-coil region" evidence="2">
    <location>
        <begin position="102"/>
        <end position="129"/>
    </location>
</feature>
<organism evidence="6 7">
    <name type="scientific">Pseudoalteromonas luteoviolacea DSM 6061</name>
    <dbReference type="NCBI Taxonomy" id="1365250"/>
    <lineage>
        <taxon>Bacteria</taxon>
        <taxon>Pseudomonadati</taxon>
        <taxon>Pseudomonadota</taxon>
        <taxon>Gammaproteobacteria</taxon>
        <taxon>Alteromonadales</taxon>
        <taxon>Pseudoalteromonadaceae</taxon>
        <taxon>Pseudoalteromonas</taxon>
    </lineage>
</organism>
<comment type="caution">
    <text evidence="6">The sequence shown here is derived from an EMBL/GenBank/DDBJ whole genome shotgun (WGS) entry which is preliminary data.</text>
</comment>
<keyword evidence="7" id="KW-1185">Reference proteome</keyword>
<dbReference type="RefSeq" id="WP_063364985.1">
    <property type="nucleotide sequence ID" value="NZ_AQHB01000030.1"/>
</dbReference>
<evidence type="ECO:0000313" key="6">
    <source>
        <dbReference type="EMBL" id="KZN40461.1"/>
    </source>
</evidence>
<evidence type="ECO:0000256" key="1">
    <source>
        <dbReference type="ARBA" id="ARBA00009477"/>
    </source>
</evidence>
<dbReference type="PATRIC" id="fig|1365250.3.peg.1596"/>
<feature type="domain" description="CusB-like beta-barrel" evidence="4">
    <location>
        <begin position="202"/>
        <end position="274"/>
    </location>
</feature>
<keyword evidence="3" id="KW-1133">Transmembrane helix</keyword>
<dbReference type="GO" id="GO:1990281">
    <property type="term" value="C:efflux pump complex"/>
    <property type="evidence" value="ECO:0007669"/>
    <property type="project" value="TreeGrafter"/>
</dbReference>
<keyword evidence="2" id="KW-0175">Coiled coil</keyword>
<dbReference type="STRING" id="43657.S4054249_18320"/>
<dbReference type="Pfam" id="PF25989">
    <property type="entry name" value="YknX_C"/>
    <property type="match status" value="1"/>
</dbReference>
<name>A0A166XK08_9GAMM</name>
<dbReference type="AlphaFoldDB" id="A0A166XK08"/>